<dbReference type="PANTHER" id="PTHR44943:SF8">
    <property type="entry name" value="TPR REPEAT-CONTAINING PROTEIN MJ0263"/>
    <property type="match status" value="1"/>
</dbReference>
<dbReference type="Pfam" id="PF13414">
    <property type="entry name" value="TPR_11"/>
    <property type="match status" value="1"/>
</dbReference>
<name>A0A7C0VC47_UNCW3</name>
<dbReference type="PROSITE" id="PS50293">
    <property type="entry name" value="TPR_REGION"/>
    <property type="match status" value="2"/>
</dbReference>
<evidence type="ECO:0000256" key="2">
    <source>
        <dbReference type="ARBA" id="ARBA00022803"/>
    </source>
</evidence>
<dbReference type="SMART" id="SM00028">
    <property type="entry name" value="TPR"/>
    <property type="match status" value="3"/>
</dbReference>
<reference evidence="4" key="1">
    <citation type="journal article" date="2020" name="mSystems">
        <title>Genome- and Community-Level Interaction Insights into Carbon Utilization and Element Cycling Functions of Hydrothermarchaeota in Hydrothermal Sediment.</title>
        <authorList>
            <person name="Zhou Z."/>
            <person name="Liu Y."/>
            <person name="Xu W."/>
            <person name="Pan J."/>
            <person name="Luo Z.H."/>
            <person name="Li M."/>
        </authorList>
    </citation>
    <scope>NUCLEOTIDE SEQUENCE [LARGE SCALE GENOMIC DNA]</scope>
    <source>
        <strain evidence="4">HyVt-102</strain>
    </source>
</reference>
<dbReference type="EMBL" id="DQWE01000393">
    <property type="protein sequence ID" value="HDI83793.1"/>
    <property type="molecule type" value="Genomic_DNA"/>
</dbReference>
<comment type="caution">
    <text evidence="4">The sequence shown here is derived from an EMBL/GenBank/DDBJ whole genome shotgun (WGS) entry which is preliminary data.</text>
</comment>
<proteinExistence type="predicted"/>
<protein>
    <submittedName>
        <fullName evidence="4">Tetratricopeptide repeat protein</fullName>
    </submittedName>
</protein>
<dbReference type="SUPFAM" id="SSF48452">
    <property type="entry name" value="TPR-like"/>
    <property type="match status" value="1"/>
</dbReference>
<feature type="repeat" description="TPR" evidence="3">
    <location>
        <begin position="102"/>
        <end position="135"/>
    </location>
</feature>
<keyword evidence="1" id="KW-0677">Repeat</keyword>
<organism evidence="4">
    <name type="scientific">candidate division WOR-3 bacterium</name>
    <dbReference type="NCBI Taxonomy" id="2052148"/>
    <lineage>
        <taxon>Bacteria</taxon>
        <taxon>Bacteria division WOR-3</taxon>
    </lineage>
</organism>
<evidence type="ECO:0000256" key="3">
    <source>
        <dbReference type="PROSITE-ProRule" id="PRU00339"/>
    </source>
</evidence>
<dbReference type="Proteomes" id="UP000885847">
    <property type="component" value="Unassembled WGS sequence"/>
</dbReference>
<dbReference type="AlphaFoldDB" id="A0A7C0VC47"/>
<gene>
    <name evidence="4" type="ORF">ENF18_08405</name>
</gene>
<evidence type="ECO:0000256" key="1">
    <source>
        <dbReference type="ARBA" id="ARBA00022737"/>
    </source>
</evidence>
<dbReference type="Gene3D" id="1.25.40.10">
    <property type="entry name" value="Tetratricopeptide repeat domain"/>
    <property type="match status" value="2"/>
</dbReference>
<dbReference type="PANTHER" id="PTHR44943">
    <property type="entry name" value="CELLULOSE SYNTHASE OPERON PROTEIN C"/>
    <property type="match status" value="1"/>
</dbReference>
<dbReference type="Pfam" id="PF13181">
    <property type="entry name" value="TPR_8"/>
    <property type="match status" value="2"/>
</dbReference>
<dbReference type="InterPro" id="IPR051685">
    <property type="entry name" value="Ycf3/AcsC/BcsC/TPR_MFPF"/>
</dbReference>
<evidence type="ECO:0000313" key="4">
    <source>
        <dbReference type="EMBL" id="HDI83793.1"/>
    </source>
</evidence>
<accession>A0A7C0VC47</accession>
<dbReference type="InterPro" id="IPR011990">
    <property type="entry name" value="TPR-like_helical_dom_sf"/>
</dbReference>
<dbReference type="PROSITE" id="PS50005">
    <property type="entry name" value="TPR"/>
    <property type="match status" value="2"/>
</dbReference>
<keyword evidence="2 3" id="KW-0802">TPR repeat</keyword>
<feature type="repeat" description="TPR" evidence="3">
    <location>
        <begin position="31"/>
        <end position="64"/>
    </location>
</feature>
<sequence>MDEGWRHITQGRYQDAMQVLRKAKKLAPDNIRIYILLGWAYIHLERYDEAMAVYQQALKIDPENQLVRANLGYINYKLGIYGEAIEKLSRIIRDGRDREALLYAHMYLGLVYYDREMYDDAIEFLEKAIEMGPNLFEARFFLGLSYIHKGEKERGKEILMELSERRPENIWTRRAREVLNG</sequence>
<dbReference type="InterPro" id="IPR019734">
    <property type="entry name" value="TPR_rpt"/>
</dbReference>
<dbReference type="Pfam" id="PF00515">
    <property type="entry name" value="TPR_1"/>
    <property type="match status" value="1"/>
</dbReference>